<dbReference type="STRING" id="1121357.SAMN05661109_01300"/>
<dbReference type="Proteomes" id="UP000198929">
    <property type="component" value="Unassembled WGS sequence"/>
</dbReference>
<evidence type="ECO:0000313" key="1">
    <source>
        <dbReference type="EMBL" id="SER91719.1"/>
    </source>
</evidence>
<gene>
    <name evidence="1" type="ORF">SAMN05661109_01300</name>
</gene>
<dbReference type="AlphaFoldDB" id="A0A1H9T4Q6"/>
<name>A0A1H9T4Q6_9CORY</name>
<protein>
    <submittedName>
        <fullName evidence="1">Uncharacterized protein</fullName>
    </submittedName>
</protein>
<dbReference type="EMBL" id="FOGQ01000005">
    <property type="protein sequence ID" value="SER91719.1"/>
    <property type="molecule type" value="Genomic_DNA"/>
</dbReference>
<evidence type="ECO:0000313" key="2">
    <source>
        <dbReference type="Proteomes" id="UP000198929"/>
    </source>
</evidence>
<proteinExistence type="predicted"/>
<reference evidence="2" key="1">
    <citation type="submission" date="2016-10" db="EMBL/GenBank/DDBJ databases">
        <authorList>
            <person name="Varghese N."/>
            <person name="Submissions S."/>
        </authorList>
    </citation>
    <scope>NUCLEOTIDE SEQUENCE [LARGE SCALE GENOMIC DNA]</scope>
    <source>
        <strain evidence="2">DSM 20524</strain>
    </source>
</reference>
<accession>A0A1H9T4Q6</accession>
<sequence length="83" mass="8985">MRDTGLIARIVTALSLAGVVLAGADTFKQYGISFDVALPEGDTTSTEPVFIKLADIVGHPLNANETPRYLSLWETNQLDVPRL</sequence>
<organism evidence="1 2">
    <name type="scientific">Corynebacterium cystitidis DSM 20524</name>
    <dbReference type="NCBI Taxonomy" id="1121357"/>
    <lineage>
        <taxon>Bacteria</taxon>
        <taxon>Bacillati</taxon>
        <taxon>Actinomycetota</taxon>
        <taxon>Actinomycetes</taxon>
        <taxon>Mycobacteriales</taxon>
        <taxon>Corynebacteriaceae</taxon>
        <taxon>Corynebacterium</taxon>
    </lineage>
</organism>
<keyword evidence="2" id="KW-1185">Reference proteome</keyword>